<reference evidence="1" key="1">
    <citation type="journal article" date="2020" name="Nature">
        <title>Giant virus diversity and host interactions through global metagenomics.</title>
        <authorList>
            <person name="Schulz F."/>
            <person name="Roux S."/>
            <person name="Paez-Espino D."/>
            <person name="Jungbluth S."/>
            <person name="Walsh D.A."/>
            <person name="Denef V.J."/>
            <person name="McMahon K.D."/>
            <person name="Konstantinidis K.T."/>
            <person name="Eloe-Fadrosh E.A."/>
            <person name="Kyrpides N.C."/>
            <person name="Woyke T."/>
        </authorList>
    </citation>
    <scope>NUCLEOTIDE SEQUENCE</scope>
    <source>
        <strain evidence="1">GVMAG-M-3300009187-29</strain>
    </source>
</reference>
<dbReference type="AlphaFoldDB" id="A0A6C0B3B4"/>
<name>A0A6C0B3B4_9ZZZZ</name>
<proteinExistence type="predicted"/>
<protein>
    <submittedName>
        <fullName evidence="1">Uncharacterized protein</fullName>
    </submittedName>
</protein>
<sequence length="520" mass="57865">MAEIFLNDVAFDKNNLIIKWKGKTFNQITSRIQMNTRGKSSTFKKAEYFRALPILLPRREIATNFNSNSVCDARMSLSINVFDQPGGSIINSSVKTNNNGLVNTMDNLIPNNICEDIGTCLAFVSPSETAKRRVRSAGMIKRQFDISKGNDKTYFVDKAQYLVSRNLTFQQNQYNYIRSGNAKAEPGDALSSQNLYSAQGLSHCKKYYIPTDCSFSYQWVFPNSTDNTKADGYSVQGGNNIYFYNQVDVSAGYYTVDDVNNVLHLTMLKNGHYLINKATQSKVFTIYFAYNPIYNKMELHSSKIDALVFSTINYTKPFSPGWDPTIYPPAFNYQNLVAWPIPSGETLSGNSALKDSVVPVVVIYNNAFTNAIGFSPGIYPTNPISTYVDRLNAAYSLKQNLTNVDNYALSNYGPGIQPVYKSVVYKPSNPQFASQGGVSASSATQRVRYNTITNNTAVYQKAYGTSVANALAYGVPENGYTIKDKLGYPSRSTPRFAPLSTVMQCATCNTWDPQNSTKMN</sequence>
<accession>A0A6C0B3B4</accession>
<dbReference type="EMBL" id="MN739052">
    <property type="protein sequence ID" value="QHS86281.1"/>
    <property type="molecule type" value="Genomic_DNA"/>
</dbReference>
<evidence type="ECO:0000313" key="1">
    <source>
        <dbReference type="EMBL" id="QHS86281.1"/>
    </source>
</evidence>
<organism evidence="1">
    <name type="scientific">viral metagenome</name>
    <dbReference type="NCBI Taxonomy" id="1070528"/>
    <lineage>
        <taxon>unclassified sequences</taxon>
        <taxon>metagenomes</taxon>
        <taxon>organismal metagenomes</taxon>
    </lineage>
</organism>